<evidence type="ECO:0000313" key="2">
    <source>
        <dbReference type="Proteomes" id="UP001319921"/>
    </source>
</evidence>
<protein>
    <submittedName>
        <fullName evidence="1">Uncharacterized protein</fullName>
    </submittedName>
</protein>
<organism evidence="1 2">
    <name type="scientific">Saccharolobus caldissimus</name>
    <dbReference type="NCBI Taxonomy" id="1702097"/>
    <lineage>
        <taxon>Archaea</taxon>
        <taxon>Thermoproteota</taxon>
        <taxon>Thermoprotei</taxon>
        <taxon>Sulfolobales</taxon>
        <taxon>Sulfolobaceae</taxon>
        <taxon>Saccharolobus</taxon>
    </lineage>
</organism>
<accession>A0AAQ4CUI7</accession>
<dbReference type="AlphaFoldDB" id="A0AAQ4CUI7"/>
<dbReference type="RefSeq" id="WP_229569779.1">
    <property type="nucleotide sequence ID" value="NZ_AP025226.1"/>
</dbReference>
<sequence>MYCLDERRRIPVNAICSSYNFKIKAIVNGRPYTATYEELWNLPLDNINIIHLFESVDYAIRNDPFMSVSSSLAVFISEKEDIEGFVELILGKIFFEIRSMILSEKLNVKSEEDKIVLSSELFYYEVIYKNNRLIIKAKDKEGYYEGSFRAYNFSFTNNYRELLGNVERFGNSTRIVI</sequence>
<dbReference type="Proteomes" id="UP001319921">
    <property type="component" value="Chromosome"/>
</dbReference>
<reference evidence="1 2" key="1">
    <citation type="journal article" date="2022" name="Microbiol. Resour. Announc.">
        <title>Complete Genome Sequence of the Hyperthermophilic and Acidophilic Archaeon Saccharolobus caldissimus Strain HS-3T.</title>
        <authorList>
            <person name="Sakai H.D."/>
            <person name="Kurosawa N."/>
        </authorList>
    </citation>
    <scope>NUCLEOTIDE SEQUENCE [LARGE SCALE GENOMIC DNA]</scope>
    <source>
        <strain evidence="1 2">JCM32116</strain>
    </source>
</reference>
<dbReference type="GeneID" id="68867206"/>
<keyword evidence="2" id="KW-1185">Reference proteome</keyword>
<evidence type="ECO:0000313" key="1">
    <source>
        <dbReference type="EMBL" id="BDB99468.1"/>
    </source>
</evidence>
<proteinExistence type="predicted"/>
<dbReference type="KEGG" id="scas:SACC_24850"/>
<dbReference type="EMBL" id="AP025226">
    <property type="protein sequence ID" value="BDB99468.1"/>
    <property type="molecule type" value="Genomic_DNA"/>
</dbReference>
<name>A0AAQ4CUI7_9CREN</name>
<gene>
    <name evidence="1" type="ORF">SACC_24850</name>
</gene>